<dbReference type="PANTHER" id="PTHR12161">
    <property type="entry name" value="IST1 FAMILY MEMBER"/>
    <property type="match status" value="1"/>
</dbReference>
<evidence type="ECO:0000313" key="5">
    <source>
        <dbReference type="Proteomes" id="UP000298416"/>
    </source>
</evidence>
<evidence type="ECO:0000256" key="3">
    <source>
        <dbReference type="SAM" id="MobiDB-lite"/>
    </source>
</evidence>
<dbReference type="GO" id="GO:0015031">
    <property type="term" value="P:protein transport"/>
    <property type="evidence" value="ECO:0007669"/>
    <property type="project" value="InterPro"/>
</dbReference>
<comment type="caution">
    <text evidence="4">The sequence shown here is derived from an EMBL/GenBank/DDBJ whole genome shotgun (WGS) entry which is preliminary data.</text>
</comment>
<protein>
    <recommendedName>
        <fullName evidence="6">IST1-like protein</fullName>
    </recommendedName>
</protein>
<feature type="compositionally biased region" description="Polar residues" evidence="3">
    <location>
        <begin position="196"/>
        <end position="208"/>
    </location>
</feature>
<accession>A0A8X8Y0V6</accession>
<comment type="similarity">
    <text evidence="1">Belongs to the IST1 family.</text>
</comment>
<dbReference type="Proteomes" id="UP000298416">
    <property type="component" value="Unassembled WGS sequence"/>
</dbReference>
<dbReference type="InterPro" id="IPR005061">
    <property type="entry name" value="Ist1"/>
</dbReference>
<evidence type="ECO:0008006" key="6">
    <source>
        <dbReference type="Google" id="ProtNLM"/>
    </source>
</evidence>
<feature type="region of interest" description="Disordered" evidence="3">
    <location>
        <begin position="164"/>
        <end position="254"/>
    </location>
</feature>
<name>A0A8X8Y0V6_SALSN</name>
<dbReference type="PANTHER" id="PTHR12161:SF13">
    <property type="entry name" value="REGULATOR OF VPS4 ACTIVITY IN THE MVB PATHWAY PROTEIN"/>
    <property type="match status" value="1"/>
</dbReference>
<dbReference type="Pfam" id="PF03398">
    <property type="entry name" value="Ist1"/>
    <property type="match status" value="1"/>
</dbReference>
<evidence type="ECO:0000313" key="4">
    <source>
        <dbReference type="EMBL" id="KAG6421051.1"/>
    </source>
</evidence>
<organism evidence="4">
    <name type="scientific">Salvia splendens</name>
    <name type="common">Scarlet sage</name>
    <dbReference type="NCBI Taxonomy" id="180675"/>
    <lineage>
        <taxon>Eukaryota</taxon>
        <taxon>Viridiplantae</taxon>
        <taxon>Streptophyta</taxon>
        <taxon>Embryophyta</taxon>
        <taxon>Tracheophyta</taxon>
        <taxon>Spermatophyta</taxon>
        <taxon>Magnoliopsida</taxon>
        <taxon>eudicotyledons</taxon>
        <taxon>Gunneridae</taxon>
        <taxon>Pentapetalae</taxon>
        <taxon>asterids</taxon>
        <taxon>lamiids</taxon>
        <taxon>Lamiales</taxon>
        <taxon>Lamiaceae</taxon>
        <taxon>Nepetoideae</taxon>
        <taxon>Mentheae</taxon>
        <taxon>Salviinae</taxon>
        <taxon>Salvia</taxon>
        <taxon>Salvia subgen. Calosphace</taxon>
        <taxon>core Calosphace</taxon>
    </lineage>
</organism>
<reference evidence="4" key="1">
    <citation type="submission" date="2018-01" db="EMBL/GenBank/DDBJ databases">
        <authorList>
            <person name="Mao J.F."/>
        </authorList>
    </citation>
    <scope>NUCLEOTIDE SEQUENCE</scope>
    <source>
        <strain evidence="4">Huo1</strain>
        <tissue evidence="4">Leaf</tissue>
    </source>
</reference>
<proteinExistence type="inferred from homology"/>
<dbReference type="AlphaFoldDB" id="A0A8X8Y0V6"/>
<reference evidence="4" key="2">
    <citation type="submission" date="2020-08" db="EMBL/GenBank/DDBJ databases">
        <title>Plant Genome Project.</title>
        <authorList>
            <person name="Zhang R.-G."/>
        </authorList>
    </citation>
    <scope>NUCLEOTIDE SEQUENCE</scope>
    <source>
        <strain evidence="4">Huo1</strain>
        <tissue evidence="4">Leaf</tissue>
    </source>
</reference>
<dbReference type="EMBL" id="PNBA02000006">
    <property type="protein sequence ID" value="KAG6421051.1"/>
    <property type="molecule type" value="Genomic_DNA"/>
</dbReference>
<feature type="coiled-coil region" evidence="2">
    <location>
        <begin position="16"/>
        <end position="43"/>
    </location>
</feature>
<keyword evidence="2" id="KW-0175">Coiled coil</keyword>
<keyword evidence="5" id="KW-1185">Reference proteome</keyword>
<dbReference type="Gene3D" id="1.20.1260.60">
    <property type="entry name" value="Vacuolar protein sorting-associated protein Ist1"/>
    <property type="match status" value="2"/>
</dbReference>
<sequence length="283" mass="31952">MKKEESIYFHFDDAARRRLKLLRNKKEAQVNQMRREISVLLESGQDQTARIRVEHVIREDKMMAAFDLIRIYCQLIVARLPIIESQNYVDQTSNIVFQFRFAVRSSCPVDLKDAIASLVYASPRCGDVPELVEMLDKLSVLAPDGETKTKILRTIAEEHNVKWEPKSFEQNNEPASDLLSGPTTFVKESDRLPEPSRNNQLHDSTLHFTQADHRTSPGAERPVSPQVSGFNSGGERKQFFQGDSNNGIPRDGRKWNMNFTDATSAAQATAESAELASMAARAI</sequence>
<gene>
    <name evidence="4" type="ORF">SASPL_117600</name>
</gene>
<evidence type="ECO:0000256" key="1">
    <source>
        <dbReference type="ARBA" id="ARBA00005536"/>
    </source>
</evidence>
<evidence type="ECO:0000256" key="2">
    <source>
        <dbReference type="SAM" id="Coils"/>
    </source>
</evidence>
<dbReference type="InterPro" id="IPR042277">
    <property type="entry name" value="IST1-like"/>
</dbReference>